<name>A0A6N6N1T7_9BACT</name>
<evidence type="ECO:0000256" key="1">
    <source>
        <dbReference type="ARBA" id="ARBA00004651"/>
    </source>
</evidence>
<feature type="transmembrane region" description="Helical" evidence="8">
    <location>
        <begin position="163"/>
        <end position="181"/>
    </location>
</feature>
<keyword evidence="11" id="KW-1185">Reference proteome</keyword>
<evidence type="ECO:0000259" key="9">
    <source>
        <dbReference type="Pfam" id="PF13231"/>
    </source>
</evidence>
<feature type="transmembrane region" description="Helical" evidence="8">
    <location>
        <begin position="315"/>
        <end position="334"/>
    </location>
</feature>
<keyword evidence="4 10" id="KW-0808">Transferase</keyword>
<dbReference type="InterPro" id="IPR038731">
    <property type="entry name" value="RgtA/B/C-like"/>
</dbReference>
<feature type="transmembrane region" description="Helical" evidence="8">
    <location>
        <begin position="79"/>
        <end position="100"/>
    </location>
</feature>
<evidence type="ECO:0000256" key="7">
    <source>
        <dbReference type="ARBA" id="ARBA00023136"/>
    </source>
</evidence>
<dbReference type="PANTHER" id="PTHR33908">
    <property type="entry name" value="MANNOSYLTRANSFERASE YKCB-RELATED"/>
    <property type="match status" value="1"/>
</dbReference>
<evidence type="ECO:0000313" key="11">
    <source>
        <dbReference type="Proteomes" id="UP000438699"/>
    </source>
</evidence>
<evidence type="ECO:0000256" key="6">
    <source>
        <dbReference type="ARBA" id="ARBA00022989"/>
    </source>
</evidence>
<dbReference type="AlphaFoldDB" id="A0A6N6N1T7"/>
<dbReference type="GO" id="GO:0009103">
    <property type="term" value="P:lipopolysaccharide biosynthetic process"/>
    <property type="evidence" value="ECO:0007669"/>
    <property type="project" value="UniProtKB-ARBA"/>
</dbReference>
<dbReference type="GO" id="GO:0005886">
    <property type="term" value="C:plasma membrane"/>
    <property type="evidence" value="ECO:0007669"/>
    <property type="project" value="UniProtKB-SubCell"/>
</dbReference>
<dbReference type="OrthoDB" id="9802649at2"/>
<feature type="transmembrane region" description="Helical" evidence="8">
    <location>
        <begin position="135"/>
        <end position="151"/>
    </location>
</feature>
<gene>
    <name evidence="10" type="ORF">F8A88_12960</name>
</gene>
<feature type="transmembrane region" description="Helical" evidence="8">
    <location>
        <begin position="213"/>
        <end position="234"/>
    </location>
</feature>
<feature type="transmembrane region" description="Helical" evidence="8">
    <location>
        <begin position="278"/>
        <end position="295"/>
    </location>
</feature>
<dbReference type="PANTHER" id="PTHR33908:SF11">
    <property type="entry name" value="MEMBRANE PROTEIN"/>
    <property type="match status" value="1"/>
</dbReference>
<evidence type="ECO:0000256" key="2">
    <source>
        <dbReference type="ARBA" id="ARBA00022475"/>
    </source>
</evidence>
<dbReference type="GO" id="GO:0016763">
    <property type="term" value="F:pentosyltransferase activity"/>
    <property type="evidence" value="ECO:0007669"/>
    <property type="project" value="TreeGrafter"/>
</dbReference>
<feature type="transmembrane region" description="Helical" evidence="8">
    <location>
        <begin position="370"/>
        <end position="392"/>
    </location>
</feature>
<evidence type="ECO:0000313" key="10">
    <source>
        <dbReference type="EMBL" id="KAB1440854.1"/>
    </source>
</evidence>
<feature type="transmembrane region" description="Helical" evidence="8">
    <location>
        <begin position="340"/>
        <end position="358"/>
    </location>
</feature>
<dbReference type="Pfam" id="PF13231">
    <property type="entry name" value="PMT_2"/>
    <property type="match status" value="1"/>
</dbReference>
<protein>
    <submittedName>
        <fullName evidence="10">Glycosyltransferase family 39 protein</fullName>
    </submittedName>
</protein>
<organism evidence="10 11">
    <name type="scientific">Pseudodesulfovibrio senegalensis</name>
    <dbReference type="NCBI Taxonomy" id="1721087"/>
    <lineage>
        <taxon>Bacteria</taxon>
        <taxon>Pseudomonadati</taxon>
        <taxon>Thermodesulfobacteriota</taxon>
        <taxon>Desulfovibrionia</taxon>
        <taxon>Desulfovibrionales</taxon>
        <taxon>Desulfovibrionaceae</taxon>
    </lineage>
</organism>
<feature type="transmembrane region" description="Helical" evidence="8">
    <location>
        <begin position="54"/>
        <end position="73"/>
    </location>
</feature>
<dbReference type="InterPro" id="IPR050297">
    <property type="entry name" value="LipidA_mod_glycosyltrf_83"/>
</dbReference>
<accession>A0A6N6N1T7</accession>
<sequence>MRKIRSSLNTHPGLWALALVAIPFLLRVVFVASGQLNLVQDEAQYWDWTRHLQLTYYSKGPLIALIISFWTNLLGNTELGVRFGAIVGMALTQAMLYLFLARSWKRPDIGLWTLVIMNTMPLFMGLGVLMTTDNSFVFCWTGAVFSLYLGSRPANNIPESMTTARAIPFVFVALFLGVGILAKYTMLGFVGLSVIYGAGLAYKRLLPQRFWRYLAISLAAGLFIGFLPTLIWNFQNDFVGYKHVLYLIGVSGKQSHTLIRFDRIPDHLAAQFGLATPWWMIFMLVGGVSAMVKYCNNVLVNPFEDRPRMDQRQALLLSVFFWPVWGFFLLWSLHAKIMPNWTTVSYVTGTVLAAYAFSGFVRTARRRGRMVVVTVLALSAFVFVLVQTAHLLPIPAKYNITNRLKGWDQLGQTVEKLRTTEFKDPDKVFVFSELYDLTAALAFYVPGQPRTYCAWVHDRRMNQYDLWDGPNKDKIGWDAILVRKHYDPHPYQDLIDMFDSVSRPIRLQTTYHGHPAREFTLFICRGYNGKWPSKAGSF</sequence>
<keyword evidence="7 8" id="KW-0472">Membrane</keyword>
<proteinExistence type="predicted"/>
<dbReference type="Proteomes" id="UP000438699">
    <property type="component" value="Unassembled WGS sequence"/>
</dbReference>
<evidence type="ECO:0000256" key="8">
    <source>
        <dbReference type="SAM" id="Phobius"/>
    </source>
</evidence>
<feature type="domain" description="Glycosyltransferase RgtA/B/C/D-like" evidence="9">
    <location>
        <begin position="59"/>
        <end position="232"/>
    </location>
</feature>
<dbReference type="EMBL" id="WAIE01000006">
    <property type="protein sequence ID" value="KAB1440854.1"/>
    <property type="molecule type" value="Genomic_DNA"/>
</dbReference>
<dbReference type="RefSeq" id="WP_151151598.1">
    <property type="nucleotide sequence ID" value="NZ_WAIE01000006.1"/>
</dbReference>
<keyword evidence="6 8" id="KW-1133">Transmembrane helix</keyword>
<evidence type="ECO:0000256" key="3">
    <source>
        <dbReference type="ARBA" id="ARBA00022676"/>
    </source>
</evidence>
<keyword evidence="5 8" id="KW-0812">Transmembrane</keyword>
<keyword evidence="3" id="KW-0328">Glycosyltransferase</keyword>
<feature type="transmembrane region" description="Helical" evidence="8">
    <location>
        <begin position="12"/>
        <end position="33"/>
    </location>
</feature>
<keyword evidence="2" id="KW-1003">Cell membrane</keyword>
<feature type="transmembrane region" description="Helical" evidence="8">
    <location>
        <begin position="109"/>
        <end position="129"/>
    </location>
</feature>
<evidence type="ECO:0000256" key="4">
    <source>
        <dbReference type="ARBA" id="ARBA00022679"/>
    </source>
</evidence>
<evidence type="ECO:0000256" key="5">
    <source>
        <dbReference type="ARBA" id="ARBA00022692"/>
    </source>
</evidence>
<comment type="caution">
    <text evidence="10">The sequence shown here is derived from an EMBL/GenBank/DDBJ whole genome shotgun (WGS) entry which is preliminary data.</text>
</comment>
<reference evidence="10 11" key="1">
    <citation type="journal article" date="2017" name="Int. J. Syst. Evol. Microbiol.">
        <title>Desulfovibrio senegalensis sp. nov., a mesophilic sulfate reducer isolated from marine sediment.</title>
        <authorList>
            <person name="Thioye A."/>
            <person name="Gam Z.B.A."/>
            <person name="Mbengue M."/>
            <person name="Cayol J.L."/>
            <person name="Joseph-Bartoli M."/>
            <person name="Toure-Kane C."/>
            <person name="Labat M."/>
        </authorList>
    </citation>
    <scope>NUCLEOTIDE SEQUENCE [LARGE SCALE GENOMIC DNA]</scope>
    <source>
        <strain evidence="10 11">DSM 101509</strain>
    </source>
</reference>
<comment type="subcellular location">
    <subcellularLocation>
        <location evidence="1">Cell membrane</location>
        <topology evidence="1">Multi-pass membrane protein</topology>
    </subcellularLocation>
</comment>